<dbReference type="PROSITE" id="PS51721">
    <property type="entry name" value="G_CP"/>
    <property type="match status" value="1"/>
</dbReference>
<keyword evidence="1" id="KW-0547">Nucleotide-binding</keyword>
<dbReference type="Gene3D" id="3.40.50.300">
    <property type="entry name" value="P-loop containing nucleotide triphosphate hydrolases"/>
    <property type="match status" value="1"/>
</dbReference>
<name>L0KYZ9_METHD</name>
<dbReference type="EMBL" id="CP003362">
    <property type="protein sequence ID" value="AGB50316.1"/>
    <property type="molecule type" value="Genomic_DNA"/>
</dbReference>
<dbReference type="AlphaFoldDB" id="L0KYZ9"/>
<dbReference type="HOGENOM" id="CLU_011106_1_2_2"/>
<keyword evidence="2" id="KW-0342">GTP-binding</keyword>
<dbReference type="GO" id="GO:0005525">
    <property type="term" value="F:GTP binding"/>
    <property type="evidence" value="ECO:0007669"/>
    <property type="project" value="UniProtKB-KW"/>
</dbReference>
<evidence type="ECO:0000313" key="5">
    <source>
        <dbReference type="Proteomes" id="UP000010866"/>
    </source>
</evidence>
<dbReference type="Proteomes" id="UP000010866">
    <property type="component" value="Chromosome"/>
</dbReference>
<dbReference type="PANTHER" id="PTHR11089:SF30">
    <property type="entry name" value="GUANINE NUCLEOTIDE-BINDING PROTEIN-LIKE 3 HOMOLOG"/>
    <property type="match status" value="1"/>
</dbReference>
<evidence type="ECO:0000256" key="1">
    <source>
        <dbReference type="ARBA" id="ARBA00022741"/>
    </source>
</evidence>
<dbReference type="KEGG" id="mhz:Metho_2153"/>
<feature type="domain" description="CP-type G" evidence="3">
    <location>
        <begin position="4"/>
        <end position="160"/>
    </location>
</feature>
<dbReference type="Gene3D" id="1.10.1580.10">
    <property type="match status" value="1"/>
</dbReference>
<dbReference type="InterPro" id="IPR030378">
    <property type="entry name" value="G_CP_dom"/>
</dbReference>
<dbReference type="GeneID" id="14406666"/>
<sequence length="254" mass="28309">MASYKVMVKDVIRKADVLLEVVDARFPDETRNSEVEAEIVRAKKPFIIVMSKCDLVSQETLEKKKSLLSKIAPVVFISSKERFGTTMLRHRILELANIKDRDILVGSLGYPNTGKSSVINGVVGRHRTSTSSISGHTKGVQLVNAGSRIKFIDTPGVIPFDEHDEYIQGMLGIKDATHLKDPIGVALKIIEKMCAENRTALEAFYKVTIESQDSYDVLELIGRQANCLKKKGEVDDTRVGIRIVNDWQRGLLLV</sequence>
<dbReference type="SUPFAM" id="SSF52540">
    <property type="entry name" value="P-loop containing nucleoside triphosphate hydrolases"/>
    <property type="match status" value="1"/>
</dbReference>
<dbReference type="InterPro" id="IPR023179">
    <property type="entry name" value="GTP-bd_ortho_bundle_sf"/>
</dbReference>
<dbReference type="PANTHER" id="PTHR11089">
    <property type="entry name" value="GTP-BINDING PROTEIN-RELATED"/>
    <property type="match status" value="1"/>
</dbReference>
<reference evidence="5" key="1">
    <citation type="submission" date="2012-02" db="EMBL/GenBank/DDBJ databases">
        <title>Complete sequence of chromosome of Methanomethylovorans hollandica DSM 15978.</title>
        <authorList>
            <person name="Lucas S."/>
            <person name="Copeland A."/>
            <person name="Lapidus A."/>
            <person name="Glavina del Rio T."/>
            <person name="Dalin E."/>
            <person name="Tice H."/>
            <person name="Bruce D."/>
            <person name="Goodwin L."/>
            <person name="Pitluck S."/>
            <person name="Peters L."/>
            <person name="Mikhailova N."/>
            <person name="Held B."/>
            <person name="Kyrpides N."/>
            <person name="Mavromatis K."/>
            <person name="Ivanova N."/>
            <person name="Brettin T."/>
            <person name="Detter J.C."/>
            <person name="Han C."/>
            <person name="Larimer F."/>
            <person name="Land M."/>
            <person name="Hauser L."/>
            <person name="Markowitz V."/>
            <person name="Cheng J.-F."/>
            <person name="Hugenholtz P."/>
            <person name="Woyke T."/>
            <person name="Wu D."/>
            <person name="Spring S."/>
            <person name="Schroeder M."/>
            <person name="Brambilla E."/>
            <person name="Klenk H.-P."/>
            <person name="Eisen J.A."/>
        </authorList>
    </citation>
    <scope>NUCLEOTIDE SEQUENCE [LARGE SCALE GENOMIC DNA]</scope>
    <source>
        <strain evidence="5">DSM 15978 / NBRC 107637 / DMS1</strain>
    </source>
</reference>
<evidence type="ECO:0000259" key="3">
    <source>
        <dbReference type="PROSITE" id="PS51721"/>
    </source>
</evidence>
<dbReference type="InterPro" id="IPR050755">
    <property type="entry name" value="TRAFAC_YlqF/YawG_RiboMat"/>
</dbReference>
<dbReference type="STRING" id="867904.Metho_2153"/>
<gene>
    <name evidence="4" type="ordered locus">Metho_2153</name>
</gene>
<protein>
    <submittedName>
        <fullName evidence="4">Putative GTPase</fullName>
    </submittedName>
</protein>
<dbReference type="InterPro" id="IPR006073">
    <property type="entry name" value="GTP-bd"/>
</dbReference>
<evidence type="ECO:0000256" key="2">
    <source>
        <dbReference type="ARBA" id="ARBA00023134"/>
    </source>
</evidence>
<dbReference type="InterPro" id="IPR027417">
    <property type="entry name" value="P-loop_NTPase"/>
</dbReference>
<keyword evidence="5" id="KW-1185">Reference proteome</keyword>
<dbReference type="OrthoDB" id="372125at2157"/>
<dbReference type="Pfam" id="PF01926">
    <property type="entry name" value="MMR_HSR1"/>
    <property type="match status" value="1"/>
</dbReference>
<dbReference type="RefSeq" id="WP_015325481.1">
    <property type="nucleotide sequence ID" value="NC_019977.1"/>
</dbReference>
<evidence type="ECO:0000313" key="4">
    <source>
        <dbReference type="EMBL" id="AGB50316.1"/>
    </source>
</evidence>
<proteinExistence type="predicted"/>
<organism evidence="4 5">
    <name type="scientific">Methanomethylovorans hollandica (strain DSM 15978 / NBRC 107637 / DMS1)</name>
    <dbReference type="NCBI Taxonomy" id="867904"/>
    <lineage>
        <taxon>Archaea</taxon>
        <taxon>Methanobacteriati</taxon>
        <taxon>Methanobacteriota</taxon>
        <taxon>Stenosarchaea group</taxon>
        <taxon>Methanomicrobia</taxon>
        <taxon>Methanosarcinales</taxon>
        <taxon>Methanosarcinaceae</taxon>
        <taxon>Methanomethylovorans</taxon>
    </lineage>
</organism>
<accession>L0KYZ9</accession>